<dbReference type="InterPro" id="IPR001789">
    <property type="entry name" value="Sig_transdc_resp-reg_receiver"/>
</dbReference>
<dbReference type="PATRIC" id="fig|1225176.3.peg.1671"/>
<accession>K1L0C1</accession>
<keyword evidence="2" id="KW-0902">Two-component regulatory system</keyword>
<feature type="domain" description="OmpR/PhoB-type" evidence="9">
    <location>
        <begin position="124"/>
        <end position="224"/>
    </location>
</feature>
<dbReference type="InterPro" id="IPR011006">
    <property type="entry name" value="CheY-like_superfamily"/>
</dbReference>
<dbReference type="GO" id="GO:0000976">
    <property type="term" value="F:transcription cis-regulatory region binding"/>
    <property type="evidence" value="ECO:0007669"/>
    <property type="project" value="TreeGrafter"/>
</dbReference>
<feature type="domain" description="Response regulatory" evidence="8">
    <location>
        <begin position="2"/>
        <end position="116"/>
    </location>
</feature>
<keyword evidence="5" id="KW-0804">Transcription</keyword>
<dbReference type="GO" id="GO:0006355">
    <property type="term" value="P:regulation of DNA-templated transcription"/>
    <property type="evidence" value="ECO:0007669"/>
    <property type="project" value="InterPro"/>
</dbReference>
<dbReference type="SMART" id="SM00448">
    <property type="entry name" value="REC"/>
    <property type="match status" value="1"/>
</dbReference>
<evidence type="ECO:0000259" key="9">
    <source>
        <dbReference type="PROSITE" id="PS51755"/>
    </source>
</evidence>
<evidence type="ECO:0000256" key="7">
    <source>
        <dbReference type="PROSITE-ProRule" id="PRU01091"/>
    </source>
</evidence>
<dbReference type="Gene3D" id="3.40.50.2300">
    <property type="match status" value="1"/>
</dbReference>
<dbReference type="PROSITE" id="PS51755">
    <property type="entry name" value="OMPR_PHOB"/>
    <property type="match status" value="1"/>
</dbReference>
<evidence type="ECO:0000256" key="2">
    <source>
        <dbReference type="ARBA" id="ARBA00023012"/>
    </source>
</evidence>
<dbReference type="InterPro" id="IPR036388">
    <property type="entry name" value="WH-like_DNA-bd_sf"/>
</dbReference>
<dbReference type="InterPro" id="IPR039420">
    <property type="entry name" value="WalR-like"/>
</dbReference>
<keyword evidence="1 6" id="KW-0597">Phosphoprotein</keyword>
<evidence type="ECO:0000313" key="10">
    <source>
        <dbReference type="EMBL" id="EKB49785.1"/>
    </source>
</evidence>
<name>K1L0C1_CECL9</name>
<dbReference type="EMBL" id="AMGM01000018">
    <property type="protein sequence ID" value="EKB49785.1"/>
    <property type="molecule type" value="Genomic_DNA"/>
</dbReference>
<gene>
    <name evidence="10" type="primary">arlR</name>
    <name evidence="10" type="ORF">B879_01568</name>
</gene>
<protein>
    <submittedName>
        <fullName evidence="10">Response regulator ArlR</fullName>
    </submittedName>
</protein>
<sequence length="224" mass="25797">MRILLVEDEKNLAMEIKSFMEVEGDICDLSGSLREASENLAVNPYDFVLLDLGLPDGDGLDLLEEISDYQERTSVIILTARSEVDDRVKGLQLGADDYLAKPFSLVELKARMQAILRRKSGWNRDLISIGDFEMDLNNKSISYQKEEIALTKKEFTLLHFMVINKNRVLNRFQLAEHLWGDHLEDDYQSNYIDVHIKNIRKKLGQYAPTDWLETVRGLGYKIKA</sequence>
<dbReference type="SMART" id="SM00862">
    <property type="entry name" value="Trans_reg_C"/>
    <property type="match status" value="1"/>
</dbReference>
<dbReference type="GO" id="GO:0000156">
    <property type="term" value="F:phosphorelay response regulator activity"/>
    <property type="evidence" value="ECO:0007669"/>
    <property type="project" value="TreeGrafter"/>
</dbReference>
<dbReference type="Pfam" id="PF00486">
    <property type="entry name" value="Trans_reg_C"/>
    <property type="match status" value="1"/>
</dbReference>
<dbReference type="SUPFAM" id="SSF52172">
    <property type="entry name" value="CheY-like"/>
    <property type="match status" value="1"/>
</dbReference>
<keyword evidence="4 7" id="KW-0238">DNA-binding</keyword>
<feature type="DNA-binding region" description="OmpR/PhoB-type" evidence="7">
    <location>
        <begin position="124"/>
        <end position="224"/>
    </location>
</feature>
<reference evidence="10 11" key="1">
    <citation type="journal article" date="2012" name="J. Bacteriol.">
        <title>Draft Genome Sequence of Cecembia lonarensis Strain LW9T, Isolated from Lonar Lake, a Haloalkaline Lake in India.</title>
        <authorList>
            <person name="Shivaji S."/>
            <person name="Ara S."/>
            <person name="Singh A."/>
            <person name="Pinnaka A.K."/>
        </authorList>
    </citation>
    <scope>NUCLEOTIDE SEQUENCE [LARGE SCALE GENOMIC DNA]</scope>
    <source>
        <strain evidence="10 11">LW9</strain>
    </source>
</reference>
<dbReference type="AlphaFoldDB" id="K1L0C1"/>
<evidence type="ECO:0000256" key="6">
    <source>
        <dbReference type="PROSITE-ProRule" id="PRU00169"/>
    </source>
</evidence>
<dbReference type="Proteomes" id="UP000004478">
    <property type="component" value="Unassembled WGS sequence"/>
</dbReference>
<dbReference type="PANTHER" id="PTHR48111">
    <property type="entry name" value="REGULATOR OF RPOS"/>
    <property type="match status" value="1"/>
</dbReference>
<keyword evidence="3" id="KW-0805">Transcription regulation</keyword>
<comment type="caution">
    <text evidence="10">The sequence shown here is derived from an EMBL/GenBank/DDBJ whole genome shotgun (WGS) entry which is preliminary data.</text>
</comment>
<evidence type="ECO:0000256" key="1">
    <source>
        <dbReference type="ARBA" id="ARBA00022553"/>
    </source>
</evidence>
<evidence type="ECO:0000259" key="8">
    <source>
        <dbReference type="PROSITE" id="PS50110"/>
    </source>
</evidence>
<dbReference type="RefSeq" id="WP_009184603.1">
    <property type="nucleotide sequence ID" value="NZ_AMGM01000018.1"/>
</dbReference>
<evidence type="ECO:0000256" key="5">
    <source>
        <dbReference type="ARBA" id="ARBA00023163"/>
    </source>
</evidence>
<dbReference type="GO" id="GO:0005829">
    <property type="term" value="C:cytosol"/>
    <property type="evidence" value="ECO:0007669"/>
    <property type="project" value="TreeGrafter"/>
</dbReference>
<dbReference type="InterPro" id="IPR001867">
    <property type="entry name" value="OmpR/PhoB-type_DNA-bd"/>
</dbReference>
<dbReference type="OrthoDB" id="9790442at2"/>
<evidence type="ECO:0000313" key="11">
    <source>
        <dbReference type="Proteomes" id="UP000004478"/>
    </source>
</evidence>
<dbReference type="PANTHER" id="PTHR48111:SF1">
    <property type="entry name" value="TWO-COMPONENT RESPONSE REGULATOR ORR33"/>
    <property type="match status" value="1"/>
</dbReference>
<proteinExistence type="predicted"/>
<dbReference type="Gene3D" id="6.10.250.690">
    <property type="match status" value="1"/>
</dbReference>
<dbReference type="GO" id="GO:0032993">
    <property type="term" value="C:protein-DNA complex"/>
    <property type="evidence" value="ECO:0007669"/>
    <property type="project" value="TreeGrafter"/>
</dbReference>
<dbReference type="CDD" id="cd17624">
    <property type="entry name" value="REC_OmpR_PmrA-like"/>
    <property type="match status" value="1"/>
</dbReference>
<evidence type="ECO:0000256" key="3">
    <source>
        <dbReference type="ARBA" id="ARBA00023015"/>
    </source>
</evidence>
<dbReference type="CDD" id="cd00383">
    <property type="entry name" value="trans_reg_C"/>
    <property type="match status" value="1"/>
</dbReference>
<keyword evidence="11" id="KW-1185">Reference proteome</keyword>
<dbReference type="Gene3D" id="1.10.10.10">
    <property type="entry name" value="Winged helix-like DNA-binding domain superfamily/Winged helix DNA-binding domain"/>
    <property type="match status" value="1"/>
</dbReference>
<dbReference type="Pfam" id="PF00072">
    <property type="entry name" value="Response_reg"/>
    <property type="match status" value="1"/>
</dbReference>
<organism evidence="10 11">
    <name type="scientific">Cecembia lonarensis (strain CCUG 58316 / KCTC 22772 / LW9)</name>
    <dbReference type="NCBI Taxonomy" id="1225176"/>
    <lineage>
        <taxon>Bacteria</taxon>
        <taxon>Pseudomonadati</taxon>
        <taxon>Bacteroidota</taxon>
        <taxon>Cytophagia</taxon>
        <taxon>Cytophagales</taxon>
        <taxon>Cyclobacteriaceae</taxon>
        <taxon>Cecembia</taxon>
    </lineage>
</organism>
<evidence type="ECO:0000256" key="4">
    <source>
        <dbReference type="ARBA" id="ARBA00023125"/>
    </source>
</evidence>
<feature type="modified residue" description="4-aspartylphosphate" evidence="6">
    <location>
        <position position="51"/>
    </location>
</feature>
<dbReference type="PROSITE" id="PS50110">
    <property type="entry name" value="RESPONSE_REGULATORY"/>
    <property type="match status" value="1"/>
</dbReference>